<sequence length="631" mass="71525">MKKPSTSLRPLRGHCNSVPVMQQRVLELQMSRLARSADRYQANLFAKLCEWRGKDSNSWPQSRGTQLQAGCRSTKQEYGDKEAIVYELQKQLMNLPSCNSFNQAKEFHLNLEKICRQLEAMGEPLDTPLIWKPLEKKLTKQILREISKAEAKEATWNTTKLRLELGKIIREEEKLERKFLEEHKPKPSGSQHNSRHQTRQHQQSQQLANEPTMAYAAIVQAEKPKVAPIFGCCFCDLMHYPDECTKYPTVKLRQQRLLDLKRCVKCTYRNHLEQDCRRRLSCWYCSGQHTRALCPREFGQCKVHQEASSPKVQNFTPMPETQASTPATGANATPVRQPGLSIMAPPPVAGSQTLFMSAEVPVFSLDEPNKLVTAVILFDCCSHDTFASTGIKEEANLTSIGSTSFNLMKFGSTEGTPVNSSRLRVGMKNITVENGRYQVSFLGLEMLKLKNTPEHLKLYDATLQDQLRKGVIESRVTSKLRIVYDGSAKLNKQAKSLNSCLYRGPVLTSDLAGMLLRFRMPSIVITADIEKAFLQLGIREADRNVTRFFWIRDVNKEATPDNLVVPFLLAATLEAHLDKVNSPLAAHLKRNTYVDNTMISADTTEEAIELCKEAKVIYAEANMNLREFLQQ</sequence>
<dbReference type="SUPFAM" id="SSF56672">
    <property type="entry name" value="DNA/RNA polymerases"/>
    <property type="match status" value="1"/>
</dbReference>
<name>A0A915D773_9BILA</name>
<reference evidence="3" key="1">
    <citation type="submission" date="2022-11" db="UniProtKB">
        <authorList>
            <consortium name="WormBaseParasite"/>
        </authorList>
    </citation>
    <scope>IDENTIFICATION</scope>
</reference>
<feature type="compositionally biased region" description="Polar residues" evidence="1">
    <location>
        <begin position="312"/>
        <end position="331"/>
    </location>
</feature>
<protein>
    <submittedName>
        <fullName evidence="3">Peptidase aspartic putative domain-containing protein</fullName>
    </submittedName>
</protein>
<dbReference type="AlphaFoldDB" id="A0A915D773"/>
<feature type="region of interest" description="Disordered" evidence="1">
    <location>
        <begin position="180"/>
        <end position="208"/>
    </location>
</feature>
<accession>A0A915D773</accession>
<dbReference type="Proteomes" id="UP000887574">
    <property type="component" value="Unplaced"/>
</dbReference>
<evidence type="ECO:0000313" key="2">
    <source>
        <dbReference type="Proteomes" id="UP000887574"/>
    </source>
</evidence>
<evidence type="ECO:0000313" key="3">
    <source>
        <dbReference type="WBParaSite" id="jg16772"/>
    </source>
</evidence>
<keyword evidence="2" id="KW-1185">Reference proteome</keyword>
<feature type="region of interest" description="Disordered" evidence="1">
    <location>
        <begin position="312"/>
        <end position="333"/>
    </location>
</feature>
<dbReference type="PANTHER" id="PTHR47331">
    <property type="entry name" value="PHD-TYPE DOMAIN-CONTAINING PROTEIN"/>
    <property type="match status" value="1"/>
</dbReference>
<evidence type="ECO:0000256" key="1">
    <source>
        <dbReference type="SAM" id="MobiDB-lite"/>
    </source>
</evidence>
<dbReference type="Pfam" id="PF03564">
    <property type="entry name" value="DUF1759"/>
    <property type="match status" value="1"/>
</dbReference>
<dbReference type="WBParaSite" id="jg16772">
    <property type="protein sequence ID" value="jg16772"/>
    <property type="gene ID" value="jg16772"/>
</dbReference>
<dbReference type="InterPro" id="IPR005312">
    <property type="entry name" value="DUF1759"/>
</dbReference>
<dbReference type="InterPro" id="IPR043502">
    <property type="entry name" value="DNA/RNA_pol_sf"/>
</dbReference>
<proteinExistence type="predicted"/>
<organism evidence="2 3">
    <name type="scientific">Ditylenchus dipsaci</name>
    <dbReference type="NCBI Taxonomy" id="166011"/>
    <lineage>
        <taxon>Eukaryota</taxon>
        <taxon>Metazoa</taxon>
        <taxon>Ecdysozoa</taxon>
        <taxon>Nematoda</taxon>
        <taxon>Chromadorea</taxon>
        <taxon>Rhabditida</taxon>
        <taxon>Tylenchina</taxon>
        <taxon>Tylenchomorpha</taxon>
        <taxon>Sphaerularioidea</taxon>
        <taxon>Anguinidae</taxon>
        <taxon>Anguininae</taxon>
        <taxon>Ditylenchus</taxon>
    </lineage>
</organism>